<dbReference type="InterPro" id="IPR020339">
    <property type="entry name" value="C20orf85-like"/>
</dbReference>
<dbReference type="EMBL" id="JAFIRN010000001">
    <property type="protein sequence ID" value="KAG5856026.1"/>
    <property type="molecule type" value="Genomic_DNA"/>
</dbReference>
<name>A0A9D3MY99_ANGAN</name>
<comment type="caution">
    <text evidence="2">The sequence shown here is derived from an EMBL/GenBank/DDBJ whole genome shotgun (WGS) entry which is preliminary data.</text>
</comment>
<evidence type="ECO:0000313" key="2">
    <source>
        <dbReference type="EMBL" id="KAG5856026.1"/>
    </source>
</evidence>
<feature type="compositionally biased region" description="Polar residues" evidence="1">
    <location>
        <begin position="1"/>
        <end position="14"/>
    </location>
</feature>
<dbReference type="PANTHER" id="PTHR31909">
    <property type="entry name" value="CHROMOSOME 20 ORF85 FAMILY MEMBER"/>
    <property type="match status" value="1"/>
</dbReference>
<proteinExistence type="predicted"/>
<evidence type="ECO:0000256" key="1">
    <source>
        <dbReference type="SAM" id="MobiDB-lite"/>
    </source>
</evidence>
<dbReference type="PANTHER" id="PTHR31909:SF2">
    <property type="entry name" value="RIKEN CDNA 2410004P03 GENE"/>
    <property type="match status" value="1"/>
</dbReference>
<accession>A0A9D3MY99</accession>
<feature type="region of interest" description="Disordered" evidence="1">
    <location>
        <begin position="1"/>
        <end position="62"/>
    </location>
</feature>
<sequence>MANSKSSFRRTTSAGYRIPDRSAVALTSHSSASVCRQQPGRTRSTGGGPAPAPDPDTRDPVKQDQVWREYIQTEWAGVKQWQKNWGFLTNYDQLVRWAPRTETLPSYVPVFSDSVPNTTSQALGSRMCTDLGQALIRMDNLLLLNSAGHRKTKPSPEMQPC</sequence>
<keyword evidence="3" id="KW-1185">Reference proteome</keyword>
<organism evidence="2 3">
    <name type="scientific">Anguilla anguilla</name>
    <name type="common">European freshwater eel</name>
    <name type="synonym">Muraena anguilla</name>
    <dbReference type="NCBI Taxonomy" id="7936"/>
    <lineage>
        <taxon>Eukaryota</taxon>
        <taxon>Metazoa</taxon>
        <taxon>Chordata</taxon>
        <taxon>Craniata</taxon>
        <taxon>Vertebrata</taxon>
        <taxon>Euteleostomi</taxon>
        <taxon>Actinopterygii</taxon>
        <taxon>Neopterygii</taxon>
        <taxon>Teleostei</taxon>
        <taxon>Anguilliformes</taxon>
        <taxon>Anguillidae</taxon>
        <taxon>Anguilla</taxon>
    </lineage>
</organism>
<protein>
    <submittedName>
        <fullName evidence="2">Uncharacterized protein</fullName>
    </submittedName>
</protein>
<feature type="compositionally biased region" description="Polar residues" evidence="1">
    <location>
        <begin position="25"/>
        <end position="44"/>
    </location>
</feature>
<dbReference type="AlphaFoldDB" id="A0A9D3MY99"/>
<evidence type="ECO:0000313" key="3">
    <source>
        <dbReference type="Proteomes" id="UP001044222"/>
    </source>
</evidence>
<dbReference type="Pfam" id="PF14945">
    <property type="entry name" value="LLC1"/>
    <property type="match status" value="1"/>
</dbReference>
<gene>
    <name evidence="2" type="ORF">ANANG_G00003480</name>
</gene>
<reference evidence="2" key="1">
    <citation type="submission" date="2021-01" db="EMBL/GenBank/DDBJ databases">
        <title>A chromosome-scale assembly of European eel, Anguilla anguilla.</title>
        <authorList>
            <person name="Henkel C."/>
            <person name="Jong-Raadsen S.A."/>
            <person name="Dufour S."/>
            <person name="Weltzien F.-A."/>
            <person name="Palstra A.P."/>
            <person name="Pelster B."/>
            <person name="Spaink H.P."/>
            <person name="Van Den Thillart G.E."/>
            <person name="Jansen H."/>
            <person name="Zahm M."/>
            <person name="Klopp C."/>
            <person name="Cedric C."/>
            <person name="Louis A."/>
            <person name="Berthelot C."/>
            <person name="Parey E."/>
            <person name="Roest Crollius H."/>
            <person name="Montfort J."/>
            <person name="Robinson-Rechavi M."/>
            <person name="Bucao C."/>
            <person name="Bouchez O."/>
            <person name="Gislard M."/>
            <person name="Lluch J."/>
            <person name="Milhes M."/>
            <person name="Lampietro C."/>
            <person name="Lopez Roques C."/>
            <person name="Donnadieu C."/>
            <person name="Braasch I."/>
            <person name="Desvignes T."/>
            <person name="Postlethwait J."/>
            <person name="Bobe J."/>
            <person name="Guiguen Y."/>
            <person name="Dirks R."/>
        </authorList>
    </citation>
    <scope>NUCLEOTIDE SEQUENCE</scope>
    <source>
        <strain evidence="2">Tag_6206</strain>
        <tissue evidence="2">Liver</tissue>
    </source>
</reference>
<dbReference type="Proteomes" id="UP001044222">
    <property type="component" value="Unassembled WGS sequence"/>
</dbReference>